<reference evidence="3 4" key="1">
    <citation type="journal article" date="2011" name="J. Bacteriol.">
        <title>Genome sequence of Microbacterium testaceum StLB037, an N-acylhomoserine lactone-degrading bacterium isolated from potato leaves.</title>
        <authorList>
            <person name="Morohoshi T."/>
            <person name="Wang W.-Z."/>
            <person name="Someya N."/>
            <person name="Ikeda T."/>
        </authorList>
    </citation>
    <scope>NUCLEOTIDE SEQUENCE [LARGE SCALE GENOMIC DNA]</scope>
    <source>
        <strain evidence="3 4">StLB037</strain>
    </source>
</reference>
<dbReference type="eggNOG" id="ENOG5031RF6">
    <property type="taxonomic scope" value="Bacteria"/>
</dbReference>
<dbReference type="STRING" id="979556.MTES_3606"/>
<name>E8NG99_MICTS</name>
<evidence type="ECO:0000313" key="4">
    <source>
        <dbReference type="Proteomes" id="UP000008975"/>
    </source>
</evidence>
<dbReference type="Pfam" id="PF11716">
    <property type="entry name" value="MDMPI_N"/>
    <property type="match status" value="1"/>
</dbReference>
<dbReference type="InterPro" id="IPR036527">
    <property type="entry name" value="SCP2_sterol-bd_dom_sf"/>
</dbReference>
<evidence type="ECO:0000259" key="2">
    <source>
        <dbReference type="Pfam" id="PF11716"/>
    </source>
</evidence>
<feature type="region of interest" description="Disordered" evidence="1">
    <location>
        <begin position="1"/>
        <end position="34"/>
    </location>
</feature>
<protein>
    <recommendedName>
        <fullName evidence="2">Mycothiol-dependent maleylpyruvate isomerase metal-binding domain-containing protein</fullName>
    </recommendedName>
</protein>
<dbReference type="Gene3D" id="3.30.1050.20">
    <property type="match status" value="1"/>
</dbReference>
<dbReference type="KEGG" id="mts:MTES_3606"/>
<dbReference type="GO" id="GO:0046872">
    <property type="term" value="F:metal ion binding"/>
    <property type="evidence" value="ECO:0007669"/>
    <property type="project" value="InterPro"/>
</dbReference>
<accession>E8NG99</accession>
<dbReference type="SUPFAM" id="SSF109854">
    <property type="entry name" value="DinB/YfiT-like putative metalloenzymes"/>
    <property type="match status" value="1"/>
</dbReference>
<dbReference type="InterPro" id="IPR034660">
    <property type="entry name" value="DinB/YfiT-like"/>
</dbReference>
<gene>
    <name evidence="3" type="ordered locus">MTES_3606</name>
</gene>
<dbReference type="InterPro" id="IPR024344">
    <property type="entry name" value="MDMPI_metal-binding"/>
</dbReference>
<dbReference type="AlphaFoldDB" id="E8NG99"/>
<dbReference type="Proteomes" id="UP000008975">
    <property type="component" value="Chromosome"/>
</dbReference>
<organism evidence="3 4">
    <name type="scientific">Microbacterium testaceum (strain StLB037)</name>
    <dbReference type="NCBI Taxonomy" id="979556"/>
    <lineage>
        <taxon>Bacteria</taxon>
        <taxon>Bacillati</taxon>
        <taxon>Actinomycetota</taxon>
        <taxon>Actinomycetes</taxon>
        <taxon>Micrococcales</taxon>
        <taxon>Microbacteriaceae</taxon>
        <taxon>Microbacterium</taxon>
    </lineage>
</organism>
<dbReference type="RefSeq" id="WP_013586692.1">
    <property type="nucleotide sequence ID" value="NC_015125.1"/>
</dbReference>
<dbReference type="InterPro" id="IPR017517">
    <property type="entry name" value="Maleyloyr_isom"/>
</dbReference>
<dbReference type="SUPFAM" id="SSF55718">
    <property type="entry name" value="SCP-like"/>
    <property type="match status" value="1"/>
</dbReference>
<dbReference type="HOGENOM" id="CLU_077935_0_0_11"/>
<dbReference type="NCBIfam" id="TIGR03083">
    <property type="entry name" value="maleylpyruvate isomerase family mycothiol-dependent enzyme"/>
    <property type="match status" value="1"/>
</dbReference>
<dbReference type="EMBL" id="AP012052">
    <property type="protein sequence ID" value="BAJ76570.1"/>
    <property type="molecule type" value="Genomic_DNA"/>
</dbReference>
<proteinExistence type="predicted"/>
<sequence>MTGQEPSAPTPRALTPEEEALRERQGAGARYDAPAAPHAHLDLARRGTAYFARRLMQLDDDDLDAPSLLPGWTRRHLVAHVGYNARAVARLVEWARTGVENRMYASDTQRWDEIVLGATLPTRALRHLVDHAAVHLDVEWRDLSDERWDAEVITAQGRTVPARETAWMRAKEVWVHAVDLDNGGSFLDFPPEMIDGVIADVLRAWTRRGEPGAVVLRATDRDAAPGEYGAGGPIVEGAAADLARWLAGRGARRLRVAGGGELPEIARWF</sequence>
<evidence type="ECO:0000256" key="1">
    <source>
        <dbReference type="SAM" id="MobiDB-lite"/>
    </source>
</evidence>
<reference key="2">
    <citation type="submission" date="2011-02" db="EMBL/GenBank/DDBJ databases">
        <title>Genome sequence of Microbacterium testaceum StLB037.</title>
        <authorList>
            <person name="Morohoshi T."/>
            <person name="Wang W.Z."/>
            <person name="Someya N."/>
            <person name="Ikeda T."/>
        </authorList>
    </citation>
    <scope>NUCLEOTIDE SEQUENCE</scope>
    <source>
        <strain>StLB037</strain>
    </source>
</reference>
<dbReference type="Gene3D" id="1.20.120.450">
    <property type="entry name" value="dinb family like domain"/>
    <property type="match status" value="1"/>
</dbReference>
<evidence type="ECO:0000313" key="3">
    <source>
        <dbReference type="EMBL" id="BAJ76570.1"/>
    </source>
</evidence>
<feature type="domain" description="Mycothiol-dependent maleylpyruvate isomerase metal-binding" evidence="2">
    <location>
        <begin position="45"/>
        <end position="180"/>
    </location>
</feature>